<sequence length="233" mass="25520">MQRPREQVESQLRRAILDGSIVEGERLPSEHALAQSFNVSRATIREALRSLVEAGLLAKGPGTTSGLYVESVDHNALSRVVSERLTNILDLGSVTAEEVATFRDLLEVPSARLAATHRDQRHLEQLREIIDEERGTTFDDPIVPVLNARFHSEVANASGNRVLAAFVSALHRTAHPLAFVNTDEELGRVAVTHHIDLYRAIESADPDEAVTVMRSHLDYLRSHAAASGASAAR</sequence>
<accession>A0ABN2PVX7</accession>
<keyword evidence="2" id="KW-0238">DNA-binding</keyword>
<keyword evidence="1" id="KW-0805">Transcription regulation</keyword>
<feature type="domain" description="HTH gntR-type" evidence="4">
    <location>
        <begin position="2"/>
        <end position="72"/>
    </location>
</feature>
<dbReference type="Gene3D" id="1.20.120.530">
    <property type="entry name" value="GntR ligand-binding domain-like"/>
    <property type="match status" value="1"/>
</dbReference>
<dbReference type="PANTHER" id="PTHR43537:SF45">
    <property type="entry name" value="GNTR FAMILY REGULATORY PROTEIN"/>
    <property type="match status" value="1"/>
</dbReference>
<comment type="caution">
    <text evidence="5">The sequence shown here is derived from an EMBL/GenBank/DDBJ whole genome shotgun (WGS) entry which is preliminary data.</text>
</comment>
<dbReference type="InterPro" id="IPR011711">
    <property type="entry name" value="GntR_C"/>
</dbReference>
<dbReference type="PROSITE" id="PS50949">
    <property type="entry name" value="HTH_GNTR"/>
    <property type="match status" value="1"/>
</dbReference>
<dbReference type="PANTHER" id="PTHR43537">
    <property type="entry name" value="TRANSCRIPTIONAL REGULATOR, GNTR FAMILY"/>
    <property type="match status" value="1"/>
</dbReference>
<dbReference type="InterPro" id="IPR036388">
    <property type="entry name" value="WH-like_DNA-bd_sf"/>
</dbReference>
<evidence type="ECO:0000256" key="3">
    <source>
        <dbReference type="ARBA" id="ARBA00023163"/>
    </source>
</evidence>
<dbReference type="InterPro" id="IPR000524">
    <property type="entry name" value="Tscrpt_reg_HTH_GntR"/>
</dbReference>
<dbReference type="InterPro" id="IPR036390">
    <property type="entry name" value="WH_DNA-bd_sf"/>
</dbReference>
<evidence type="ECO:0000256" key="1">
    <source>
        <dbReference type="ARBA" id="ARBA00023015"/>
    </source>
</evidence>
<dbReference type="SMART" id="SM00895">
    <property type="entry name" value="FCD"/>
    <property type="match status" value="1"/>
</dbReference>
<evidence type="ECO:0000313" key="5">
    <source>
        <dbReference type="EMBL" id="GAA1930943.1"/>
    </source>
</evidence>
<dbReference type="Pfam" id="PF00392">
    <property type="entry name" value="GntR"/>
    <property type="match status" value="1"/>
</dbReference>
<dbReference type="CDD" id="cd07377">
    <property type="entry name" value="WHTH_GntR"/>
    <property type="match status" value="1"/>
</dbReference>
<evidence type="ECO:0000259" key="4">
    <source>
        <dbReference type="PROSITE" id="PS50949"/>
    </source>
</evidence>
<dbReference type="Pfam" id="PF07729">
    <property type="entry name" value="FCD"/>
    <property type="match status" value="1"/>
</dbReference>
<dbReference type="SUPFAM" id="SSF48008">
    <property type="entry name" value="GntR ligand-binding domain-like"/>
    <property type="match status" value="1"/>
</dbReference>
<dbReference type="Gene3D" id="1.10.10.10">
    <property type="entry name" value="Winged helix-like DNA-binding domain superfamily/Winged helix DNA-binding domain"/>
    <property type="match status" value="1"/>
</dbReference>
<evidence type="ECO:0000256" key="2">
    <source>
        <dbReference type="ARBA" id="ARBA00023125"/>
    </source>
</evidence>
<dbReference type="SUPFAM" id="SSF46785">
    <property type="entry name" value="Winged helix' DNA-binding domain"/>
    <property type="match status" value="1"/>
</dbReference>
<keyword evidence="3" id="KW-0804">Transcription</keyword>
<name>A0ABN2PVX7_9MICO</name>
<organism evidence="5 6">
    <name type="scientific">Microbacterium aoyamense</name>
    <dbReference type="NCBI Taxonomy" id="344166"/>
    <lineage>
        <taxon>Bacteria</taxon>
        <taxon>Bacillati</taxon>
        <taxon>Actinomycetota</taxon>
        <taxon>Actinomycetes</taxon>
        <taxon>Micrococcales</taxon>
        <taxon>Microbacteriaceae</taxon>
        <taxon>Microbacterium</taxon>
    </lineage>
</organism>
<dbReference type="Proteomes" id="UP001501343">
    <property type="component" value="Unassembled WGS sequence"/>
</dbReference>
<gene>
    <name evidence="5" type="ORF">GCM10009775_23840</name>
</gene>
<keyword evidence="6" id="KW-1185">Reference proteome</keyword>
<evidence type="ECO:0000313" key="6">
    <source>
        <dbReference type="Proteomes" id="UP001501343"/>
    </source>
</evidence>
<protein>
    <submittedName>
        <fullName evidence="5">FadR/GntR family transcriptional regulator</fullName>
    </submittedName>
</protein>
<reference evidence="5 6" key="1">
    <citation type="journal article" date="2019" name="Int. J. Syst. Evol. Microbiol.">
        <title>The Global Catalogue of Microorganisms (GCM) 10K type strain sequencing project: providing services to taxonomists for standard genome sequencing and annotation.</title>
        <authorList>
            <consortium name="The Broad Institute Genomics Platform"/>
            <consortium name="The Broad Institute Genome Sequencing Center for Infectious Disease"/>
            <person name="Wu L."/>
            <person name="Ma J."/>
        </authorList>
    </citation>
    <scope>NUCLEOTIDE SEQUENCE [LARGE SCALE GENOMIC DNA]</scope>
    <source>
        <strain evidence="5 6">JCM 14900</strain>
    </source>
</reference>
<dbReference type="SMART" id="SM00345">
    <property type="entry name" value="HTH_GNTR"/>
    <property type="match status" value="1"/>
</dbReference>
<dbReference type="PRINTS" id="PR00035">
    <property type="entry name" value="HTHGNTR"/>
</dbReference>
<dbReference type="EMBL" id="BAAAOF010000004">
    <property type="protein sequence ID" value="GAA1930943.1"/>
    <property type="molecule type" value="Genomic_DNA"/>
</dbReference>
<proteinExistence type="predicted"/>
<dbReference type="InterPro" id="IPR008920">
    <property type="entry name" value="TF_FadR/GntR_C"/>
</dbReference>